<dbReference type="Pfam" id="PF02384">
    <property type="entry name" value="N6_Mtase"/>
    <property type="match status" value="1"/>
</dbReference>
<evidence type="ECO:0000313" key="3">
    <source>
        <dbReference type="EMBL" id="SOY77577.1"/>
    </source>
</evidence>
<accession>A0A375CQP9</accession>
<reference evidence="4" key="1">
    <citation type="submission" date="2018-01" db="EMBL/GenBank/DDBJ databases">
        <authorList>
            <person name="Gaut B.S."/>
            <person name="Morton B.R."/>
            <person name="Clegg M.T."/>
            <person name="Duvall M.R."/>
        </authorList>
    </citation>
    <scope>NUCLEOTIDE SEQUENCE [LARGE SCALE GENOMIC DNA]</scope>
</reference>
<evidence type="ECO:0000313" key="4">
    <source>
        <dbReference type="Proteomes" id="UP000256297"/>
    </source>
</evidence>
<dbReference type="Proteomes" id="UP000256297">
    <property type="component" value="Unassembled WGS sequence"/>
</dbReference>
<dbReference type="GO" id="GO:0003677">
    <property type="term" value="F:DNA binding"/>
    <property type="evidence" value="ECO:0007669"/>
    <property type="project" value="InterPro"/>
</dbReference>
<keyword evidence="3" id="KW-0489">Methyltransferase</keyword>
<gene>
    <name evidence="3" type="ORF">CBM2589_U10091</name>
</gene>
<dbReference type="GO" id="GO:0032259">
    <property type="term" value="P:methylation"/>
    <property type="evidence" value="ECO:0007669"/>
    <property type="project" value="UniProtKB-KW"/>
</dbReference>
<protein>
    <submittedName>
        <fullName evidence="3">Type I restriction-modification system methyltransferase subunit</fullName>
    </submittedName>
</protein>
<comment type="caution">
    <text evidence="3">The sequence shown here is derived from an EMBL/GenBank/DDBJ whole genome shotgun (WGS) entry which is preliminary data.</text>
</comment>
<evidence type="ECO:0000259" key="2">
    <source>
        <dbReference type="Pfam" id="PF02384"/>
    </source>
</evidence>
<name>A0A375CQP9_9BURK</name>
<keyword evidence="3" id="KW-0808">Transferase</keyword>
<dbReference type="GO" id="GO:0008170">
    <property type="term" value="F:N-methyltransferase activity"/>
    <property type="evidence" value="ECO:0007669"/>
    <property type="project" value="InterPro"/>
</dbReference>
<dbReference type="SUPFAM" id="SSF53335">
    <property type="entry name" value="S-adenosyl-L-methionine-dependent methyltransferases"/>
    <property type="match status" value="1"/>
</dbReference>
<dbReference type="AlphaFoldDB" id="A0A375CQP9"/>
<sequence>MSRAAKRKCEVSASDPQKELLSLIKSFGYRHSTNDVFSDFVEMSALAISNAVDRHHYDSREKRYLEIAKKYDRDELGRFSEMLGALTMTFEDRVQRLVPNGDGLADILGQTYMMLDLGNERAGQFFTPYTVSRLMAGINLRDGNPYVDRDGFVTIEEPACGAGGMVIACADALHDAGRNYQQAMHATCIDIDARCVHMTYLQLSLLHIPAIVIHGNALSVESWATWFTPAHILGGWGAKLRRKRAAQALAAVSTMPEREFEVCCEAMNKSQPQDAESVALEPDASPMQRAAASPVLRIFVPDDQLALF</sequence>
<comment type="similarity">
    <text evidence="1">Belongs to the N(4)/N(6)-methyltransferase family.</text>
</comment>
<evidence type="ECO:0000256" key="1">
    <source>
        <dbReference type="ARBA" id="ARBA00006594"/>
    </source>
</evidence>
<dbReference type="InterPro" id="IPR029063">
    <property type="entry name" value="SAM-dependent_MTases_sf"/>
</dbReference>
<dbReference type="PRINTS" id="PR00507">
    <property type="entry name" value="N12N6MTFRASE"/>
</dbReference>
<dbReference type="RefSeq" id="WP_116342861.1">
    <property type="nucleotide sequence ID" value="NZ_OFSP01000078.1"/>
</dbReference>
<organism evidence="3 4">
    <name type="scientific">Cupriavidus taiwanensis</name>
    <dbReference type="NCBI Taxonomy" id="164546"/>
    <lineage>
        <taxon>Bacteria</taxon>
        <taxon>Pseudomonadati</taxon>
        <taxon>Pseudomonadota</taxon>
        <taxon>Betaproteobacteria</taxon>
        <taxon>Burkholderiales</taxon>
        <taxon>Burkholderiaceae</taxon>
        <taxon>Cupriavidus</taxon>
    </lineage>
</organism>
<dbReference type="InterPro" id="IPR003356">
    <property type="entry name" value="DNA_methylase_A-5"/>
</dbReference>
<feature type="domain" description="DNA methylase adenine-specific" evidence="2">
    <location>
        <begin position="119"/>
        <end position="217"/>
    </location>
</feature>
<dbReference type="Gene3D" id="3.40.50.150">
    <property type="entry name" value="Vaccinia Virus protein VP39"/>
    <property type="match status" value="1"/>
</dbReference>
<proteinExistence type="inferred from homology"/>
<dbReference type="EMBL" id="OFSP01000078">
    <property type="protein sequence ID" value="SOY77577.1"/>
    <property type="molecule type" value="Genomic_DNA"/>
</dbReference>